<comment type="subcellular location">
    <subcellularLocation>
        <location evidence="1">Endoplasmic reticulum membrane</location>
        <topology evidence="1">Multi-pass membrane protein</topology>
    </subcellularLocation>
</comment>
<keyword evidence="9" id="KW-0175">Coiled coil</keyword>
<dbReference type="GO" id="GO:0003723">
    <property type="term" value="F:RNA binding"/>
    <property type="evidence" value="ECO:0007669"/>
    <property type="project" value="TreeGrafter"/>
</dbReference>
<feature type="region of interest" description="Disordered" evidence="10">
    <location>
        <begin position="622"/>
        <end position="679"/>
    </location>
</feature>
<evidence type="ECO:0000256" key="9">
    <source>
        <dbReference type="SAM" id="Coils"/>
    </source>
</evidence>
<dbReference type="GO" id="GO:0006620">
    <property type="term" value="P:post-translational protein targeting to endoplasmic reticulum membrane"/>
    <property type="evidence" value="ECO:0007669"/>
    <property type="project" value="TreeGrafter"/>
</dbReference>
<keyword evidence="5" id="KW-0653">Protein transport</keyword>
<dbReference type="InterPro" id="IPR014756">
    <property type="entry name" value="Ig_E-set"/>
</dbReference>
<feature type="transmembrane region" description="Helical" evidence="11">
    <location>
        <begin position="67"/>
        <end position="90"/>
    </location>
</feature>
<keyword evidence="2" id="KW-0813">Transport</keyword>
<dbReference type="SMART" id="SM00271">
    <property type="entry name" value="DnaJ"/>
    <property type="match status" value="1"/>
</dbReference>
<dbReference type="Pfam" id="PF00226">
    <property type="entry name" value="DnaJ"/>
    <property type="match status" value="1"/>
</dbReference>
<evidence type="ECO:0000256" key="4">
    <source>
        <dbReference type="ARBA" id="ARBA00022824"/>
    </source>
</evidence>
<dbReference type="OrthoDB" id="1734229at2759"/>
<dbReference type="EMBL" id="JH687555">
    <property type="protein sequence ID" value="EIN04311.1"/>
    <property type="molecule type" value="Genomic_DNA"/>
</dbReference>
<feature type="compositionally biased region" description="Acidic residues" evidence="10">
    <location>
        <begin position="655"/>
        <end position="679"/>
    </location>
</feature>
<dbReference type="InterPro" id="IPR004179">
    <property type="entry name" value="Sec63-dom"/>
</dbReference>
<sequence length="679" mass="75629">MATYNYDESGSMALYFILTFLAIILVPFTISSISPSSNKQRVVTGCQCQPCLEQRERVRKREKGSSFLPNLSAKAIFLLLGWTVFGLLAWKVANTKLDNKLYDPFEILGISTGSTEKEIKSRYKKLSKQFHPDKVKLAVNETIEMVEARFVEITKAYKSLTDETIRKNWEQYGNPDGRQELSMGIALPVWVIEGKNNIWVLGLYGIVFGGALPMLVGRWWFGNRQKTKDGVNARTAAAFFKSLKEESGMEDVVSALGKAFSYEPTKAATGKKNANKELKQLEKQIEEKLGAKWLEVRKLTEVGDNVLDARRRALVLLYAHALRLPVQDSSLVAAQADVLLRTPLLLNALLTISIARNWLLPTLNVMRLHAYLAQALPPTPSSVVTPKTLKFAQLPKIEENEAKALAPTADGLEDFVTALEAKGDARAAEAKKAVEKWGKLDVVDIAFKVIGERLVTPQAIVFLVVKLRITPPGLAAASTAVKKEEEDVEDVKRRVKLNDEKDYEFLTGKRDAEPLPEGQEDTVGWAHAPYWPANRKPSWWLVLADDKMNKVVVPPMRITDVPLAKPGADRDYRSYKLQFQAPPNVGLYTWKVYFVSDTFVGEEVQRDITLKIDDLSVLSAEEQGAEDEISDPDEDTLAGQMAALRGGAVKKRTEEESDDESGTDDDEESDDDSSSSDSD</sequence>
<dbReference type="HOGENOM" id="CLU_014210_0_0_1"/>
<dbReference type="InterPro" id="IPR001623">
    <property type="entry name" value="DnaJ_domain"/>
</dbReference>
<feature type="domain" description="J" evidence="12">
    <location>
        <begin position="103"/>
        <end position="173"/>
    </location>
</feature>
<keyword evidence="7 11" id="KW-0472">Membrane</keyword>
<dbReference type="PRINTS" id="PR00625">
    <property type="entry name" value="JDOMAIN"/>
</dbReference>
<evidence type="ECO:0000256" key="5">
    <source>
        <dbReference type="ARBA" id="ARBA00022927"/>
    </source>
</evidence>
<feature type="compositionally biased region" description="Acidic residues" evidence="10">
    <location>
        <begin position="623"/>
        <end position="636"/>
    </location>
</feature>
<dbReference type="Proteomes" id="UP000054196">
    <property type="component" value="Unassembled WGS sequence"/>
</dbReference>
<dbReference type="RefSeq" id="XP_007388454.1">
    <property type="nucleotide sequence ID" value="XM_007388392.1"/>
</dbReference>
<proteinExistence type="predicted"/>
<accession>R7S4W4</accession>
<evidence type="ECO:0000256" key="11">
    <source>
        <dbReference type="SAM" id="Phobius"/>
    </source>
</evidence>
<dbReference type="Gene3D" id="1.10.287.110">
    <property type="entry name" value="DnaJ domain"/>
    <property type="match status" value="1"/>
</dbReference>
<evidence type="ECO:0000256" key="6">
    <source>
        <dbReference type="ARBA" id="ARBA00022989"/>
    </source>
</evidence>
<feature type="transmembrane region" description="Helical" evidence="11">
    <location>
        <begin position="198"/>
        <end position="221"/>
    </location>
</feature>
<dbReference type="GO" id="GO:0008320">
    <property type="term" value="F:protein transmembrane transporter activity"/>
    <property type="evidence" value="ECO:0007669"/>
    <property type="project" value="TreeGrafter"/>
</dbReference>
<keyword evidence="3 11" id="KW-0812">Transmembrane</keyword>
<evidence type="ECO:0000256" key="1">
    <source>
        <dbReference type="ARBA" id="ARBA00004477"/>
    </source>
</evidence>
<keyword evidence="14" id="KW-1185">Reference proteome</keyword>
<dbReference type="PANTHER" id="PTHR24075:SF0">
    <property type="entry name" value="TRANSLOCATION PROTEIN SEC63 HOMOLOG"/>
    <property type="match status" value="1"/>
</dbReference>
<dbReference type="GeneID" id="18876164"/>
<dbReference type="SUPFAM" id="SSF46565">
    <property type="entry name" value="Chaperone J-domain"/>
    <property type="match status" value="1"/>
</dbReference>
<dbReference type="GO" id="GO:0006614">
    <property type="term" value="P:SRP-dependent cotranslational protein targeting to membrane"/>
    <property type="evidence" value="ECO:0007669"/>
    <property type="project" value="TreeGrafter"/>
</dbReference>
<dbReference type="OMA" id="RAILHAH"/>
<dbReference type="SUPFAM" id="SSF81296">
    <property type="entry name" value="E set domains"/>
    <property type="match status" value="1"/>
</dbReference>
<keyword evidence="4" id="KW-0256">Endoplasmic reticulum</keyword>
<evidence type="ECO:0000259" key="12">
    <source>
        <dbReference type="PROSITE" id="PS50076"/>
    </source>
</evidence>
<evidence type="ECO:0000256" key="2">
    <source>
        <dbReference type="ARBA" id="ARBA00022448"/>
    </source>
</evidence>
<keyword evidence="8" id="KW-0143">Chaperone</keyword>
<evidence type="ECO:0000313" key="13">
    <source>
        <dbReference type="EMBL" id="EIN04311.1"/>
    </source>
</evidence>
<evidence type="ECO:0000256" key="8">
    <source>
        <dbReference type="ARBA" id="ARBA00023186"/>
    </source>
</evidence>
<dbReference type="KEGG" id="psq:PUNSTDRAFT_108433"/>
<dbReference type="eggNOG" id="KOG0721">
    <property type="taxonomic scope" value="Eukaryota"/>
</dbReference>
<dbReference type="AlphaFoldDB" id="R7S4W4"/>
<name>R7S4W4_PUNST</name>
<dbReference type="FunFam" id="1.10.287.110:FF:000039">
    <property type="entry name" value="Protein translocation complex component (Npl1)"/>
    <property type="match status" value="1"/>
</dbReference>
<dbReference type="GO" id="GO:0031207">
    <property type="term" value="C:Sec62/Sec63 complex"/>
    <property type="evidence" value="ECO:0007669"/>
    <property type="project" value="TreeGrafter"/>
</dbReference>
<dbReference type="PROSITE" id="PS50076">
    <property type="entry name" value="DNAJ_2"/>
    <property type="match status" value="1"/>
</dbReference>
<dbReference type="InterPro" id="IPR035892">
    <property type="entry name" value="C2_domain_sf"/>
</dbReference>
<evidence type="ECO:0000256" key="10">
    <source>
        <dbReference type="SAM" id="MobiDB-lite"/>
    </source>
</evidence>
<dbReference type="PANTHER" id="PTHR24075">
    <property type="entry name" value="SEC63 DOMAIN-CONTAINING"/>
    <property type="match status" value="1"/>
</dbReference>
<dbReference type="InterPro" id="IPR036869">
    <property type="entry name" value="J_dom_sf"/>
</dbReference>
<protein>
    <recommendedName>
        <fullName evidence="12">J domain-containing protein</fullName>
    </recommendedName>
</protein>
<reference evidence="14" key="1">
    <citation type="journal article" date="2012" name="Science">
        <title>The Paleozoic origin of enzymatic lignin decomposition reconstructed from 31 fungal genomes.</title>
        <authorList>
            <person name="Floudas D."/>
            <person name="Binder M."/>
            <person name="Riley R."/>
            <person name="Barry K."/>
            <person name="Blanchette R.A."/>
            <person name="Henrissat B."/>
            <person name="Martinez A.T."/>
            <person name="Otillar R."/>
            <person name="Spatafora J.W."/>
            <person name="Yadav J.S."/>
            <person name="Aerts A."/>
            <person name="Benoit I."/>
            <person name="Boyd A."/>
            <person name="Carlson A."/>
            <person name="Copeland A."/>
            <person name="Coutinho P.M."/>
            <person name="de Vries R.P."/>
            <person name="Ferreira P."/>
            <person name="Findley K."/>
            <person name="Foster B."/>
            <person name="Gaskell J."/>
            <person name="Glotzer D."/>
            <person name="Gorecki P."/>
            <person name="Heitman J."/>
            <person name="Hesse C."/>
            <person name="Hori C."/>
            <person name="Igarashi K."/>
            <person name="Jurgens J.A."/>
            <person name="Kallen N."/>
            <person name="Kersten P."/>
            <person name="Kohler A."/>
            <person name="Kuees U."/>
            <person name="Kumar T.K.A."/>
            <person name="Kuo A."/>
            <person name="LaButti K."/>
            <person name="Larrondo L.F."/>
            <person name="Lindquist E."/>
            <person name="Ling A."/>
            <person name="Lombard V."/>
            <person name="Lucas S."/>
            <person name="Lundell T."/>
            <person name="Martin R."/>
            <person name="McLaughlin D.J."/>
            <person name="Morgenstern I."/>
            <person name="Morin E."/>
            <person name="Murat C."/>
            <person name="Nagy L.G."/>
            <person name="Nolan M."/>
            <person name="Ohm R.A."/>
            <person name="Patyshakuliyeva A."/>
            <person name="Rokas A."/>
            <person name="Ruiz-Duenas F.J."/>
            <person name="Sabat G."/>
            <person name="Salamov A."/>
            <person name="Samejima M."/>
            <person name="Schmutz J."/>
            <person name="Slot J.C."/>
            <person name="St John F."/>
            <person name="Stenlid J."/>
            <person name="Sun H."/>
            <person name="Sun S."/>
            <person name="Syed K."/>
            <person name="Tsang A."/>
            <person name="Wiebenga A."/>
            <person name="Young D."/>
            <person name="Pisabarro A."/>
            <person name="Eastwood D.C."/>
            <person name="Martin F."/>
            <person name="Cullen D."/>
            <person name="Grigoriev I.V."/>
            <person name="Hibbett D.S."/>
        </authorList>
    </citation>
    <scope>NUCLEOTIDE SEQUENCE [LARGE SCALE GENOMIC DNA]</scope>
    <source>
        <strain evidence="14">HHB-11173 SS5</strain>
    </source>
</reference>
<organism evidence="13 14">
    <name type="scientific">Punctularia strigosozonata (strain HHB-11173)</name>
    <name type="common">White-rot fungus</name>
    <dbReference type="NCBI Taxonomy" id="741275"/>
    <lineage>
        <taxon>Eukaryota</taxon>
        <taxon>Fungi</taxon>
        <taxon>Dikarya</taxon>
        <taxon>Basidiomycota</taxon>
        <taxon>Agaricomycotina</taxon>
        <taxon>Agaricomycetes</taxon>
        <taxon>Corticiales</taxon>
        <taxon>Punctulariaceae</taxon>
        <taxon>Punctularia</taxon>
    </lineage>
</organism>
<dbReference type="CDD" id="cd06257">
    <property type="entry name" value="DnaJ"/>
    <property type="match status" value="1"/>
</dbReference>
<feature type="coiled-coil region" evidence="9">
    <location>
        <begin position="474"/>
        <end position="501"/>
    </location>
</feature>
<dbReference type="Gene3D" id="1.10.3380.10">
    <property type="entry name" value="Sec63 N-terminal domain-like domain"/>
    <property type="match status" value="1"/>
</dbReference>
<dbReference type="Gene3D" id="2.60.40.150">
    <property type="entry name" value="C2 domain"/>
    <property type="match status" value="1"/>
</dbReference>
<dbReference type="SMART" id="SM00973">
    <property type="entry name" value="Sec63"/>
    <property type="match status" value="1"/>
</dbReference>
<feature type="transmembrane region" description="Helical" evidence="11">
    <location>
        <begin position="12"/>
        <end position="31"/>
    </location>
</feature>
<evidence type="ECO:0000256" key="3">
    <source>
        <dbReference type="ARBA" id="ARBA00022692"/>
    </source>
</evidence>
<evidence type="ECO:0000313" key="14">
    <source>
        <dbReference type="Proteomes" id="UP000054196"/>
    </source>
</evidence>
<keyword evidence="6 11" id="KW-1133">Transmembrane helix</keyword>
<evidence type="ECO:0000256" key="7">
    <source>
        <dbReference type="ARBA" id="ARBA00023136"/>
    </source>
</evidence>
<dbReference type="Pfam" id="PF02889">
    <property type="entry name" value="Sec63"/>
    <property type="match status" value="1"/>
</dbReference>
<dbReference type="SUPFAM" id="SSF158702">
    <property type="entry name" value="Sec63 N-terminal domain-like"/>
    <property type="match status" value="1"/>
</dbReference>
<gene>
    <name evidence="13" type="ORF">PUNSTDRAFT_108433</name>
</gene>